<protein>
    <recommendedName>
        <fullName evidence="4">Protein kinase domain-containing protein</fullName>
    </recommendedName>
</protein>
<keyword evidence="3" id="KW-1185">Reference proteome</keyword>
<dbReference type="Gene3D" id="3.30.200.20">
    <property type="entry name" value="Phosphorylase Kinase, domain 1"/>
    <property type="match status" value="1"/>
</dbReference>
<evidence type="ECO:0000313" key="3">
    <source>
        <dbReference type="Proteomes" id="UP001221142"/>
    </source>
</evidence>
<dbReference type="InterPro" id="IPR011009">
    <property type="entry name" value="Kinase-like_dom_sf"/>
</dbReference>
<reference evidence="2" key="1">
    <citation type="submission" date="2023-03" db="EMBL/GenBank/DDBJ databases">
        <title>Massive genome expansion in bonnet fungi (Mycena s.s.) driven by repeated elements and novel gene families across ecological guilds.</title>
        <authorList>
            <consortium name="Lawrence Berkeley National Laboratory"/>
            <person name="Harder C.B."/>
            <person name="Miyauchi S."/>
            <person name="Viragh M."/>
            <person name="Kuo A."/>
            <person name="Thoen E."/>
            <person name="Andreopoulos B."/>
            <person name="Lu D."/>
            <person name="Skrede I."/>
            <person name="Drula E."/>
            <person name="Henrissat B."/>
            <person name="Morin E."/>
            <person name="Kohler A."/>
            <person name="Barry K."/>
            <person name="LaButti K."/>
            <person name="Morin E."/>
            <person name="Salamov A."/>
            <person name="Lipzen A."/>
            <person name="Mereny Z."/>
            <person name="Hegedus B."/>
            <person name="Baldrian P."/>
            <person name="Stursova M."/>
            <person name="Weitz H."/>
            <person name="Taylor A."/>
            <person name="Grigoriev I.V."/>
            <person name="Nagy L.G."/>
            <person name="Martin F."/>
            <person name="Kauserud H."/>
        </authorList>
    </citation>
    <scope>NUCLEOTIDE SEQUENCE</scope>
    <source>
        <strain evidence="2">9284</strain>
    </source>
</reference>
<sequence length="506" mass="55429">MSFISNAEHLTLKDGAFTNIQVQNVYYSQHAISAPSHDSAAADEQGPGQSPHRLQEEEDDVQVIRKEHLKVMLEIGSGRGDLLHAGEIQGRGVIVKVFHANEDARKRLECTVSFTQGLMHPNVLRIQGRSSPTSSIQFITYESAFWKSAEGPLAAALREDLTRSVAVGFKMIAALASGLNYLKIQGMAFAAVENFHVLLDWNDRFLICLDPPNGDLTESSQAPLSYDVWVVFHALCHKVLTSANNSLYKEGINRTPIQLPNLPARMKGAWHLTLGSPQLGPESTPNNNSVPPRREYIWRKIGRGAQSLGYIASEINRDLELKLLTVPTVTLKDRFAAHRCAGYLREEITLATTVADSTVVSNAPPSPREVCIICREVVGFHERLECVCRSSNLGPTVKCQSCGFWSHSGCALNGLVFSCRTCHERSKPPSPPPLSFPIPSADGSLDSWGDSEGAAFSTTATVGDSLSYQNSAPSTTVEIWESSKERYQRSRAIPVRGRTGLGINVH</sequence>
<accession>A0AAD7BXW5</accession>
<evidence type="ECO:0008006" key="4">
    <source>
        <dbReference type="Google" id="ProtNLM"/>
    </source>
</evidence>
<proteinExistence type="predicted"/>
<feature type="region of interest" description="Disordered" evidence="1">
    <location>
        <begin position="35"/>
        <end position="56"/>
    </location>
</feature>
<dbReference type="EMBL" id="JARKIF010000008">
    <property type="protein sequence ID" value="KAJ7633286.1"/>
    <property type="molecule type" value="Genomic_DNA"/>
</dbReference>
<dbReference type="Proteomes" id="UP001221142">
    <property type="component" value="Unassembled WGS sequence"/>
</dbReference>
<evidence type="ECO:0000256" key="1">
    <source>
        <dbReference type="SAM" id="MobiDB-lite"/>
    </source>
</evidence>
<gene>
    <name evidence="2" type="ORF">FB45DRAFT_914802</name>
</gene>
<evidence type="ECO:0000313" key="2">
    <source>
        <dbReference type="EMBL" id="KAJ7633286.1"/>
    </source>
</evidence>
<comment type="caution">
    <text evidence="2">The sequence shown here is derived from an EMBL/GenBank/DDBJ whole genome shotgun (WGS) entry which is preliminary data.</text>
</comment>
<dbReference type="SUPFAM" id="SSF56112">
    <property type="entry name" value="Protein kinase-like (PK-like)"/>
    <property type="match status" value="1"/>
</dbReference>
<name>A0AAD7BXW5_9AGAR</name>
<organism evidence="2 3">
    <name type="scientific">Roridomyces roridus</name>
    <dbReference type="NCBI Taxonomy" id="1738132"/>
    <lineage>
        <taxon>Eukaryota</taxon>
        <taxon>Fungi</taxon>
        <taxon>Dikarya</taxon>
        <taxon>Basidiomycota</taxon>
        <taxon>Agaricomycotina</taxon>
        <taxon>Agaricomycetes</taxon>
        <taxon>Agaricomycetidae</taxon>
        <taxon>Agaricales</taxon>
        <taxon>Marasmiineae</taxon>
        <taxon>Mycenaceae</taxon>
        <taxon>Roridomyces</taxon>
    </lineage>
</organism>
<dbReference type="AlphaFoldDB" id="A0AAD7BXW5"/>